<dbReference type="OrthoDB" id="458583at2"/>
<dbReference type="InterPro" id="IPR031975">
    <property type="entry name" value="Pilin_GH"/>
</dbReference>
<protein>
    <submittedName>
        <fullName evidence="2">Pentapeptide repeat protein</fullName>
    </submittedName>
</protein>
<dbReference type="EMBL" id="AP018174">
    <property type="protein sequence ID" value="BAY15974.1"/>
    <property type="molecule type" value="Genomic_DNA"/>
</dbReference>
<dbReference type="Proteomes" id="UP000218287">
    <property type="component" value="Chromosome"/>
</dbReference>
<name>A0A1Z4GEN7_9CYAN</name>
<feature type="signal peptide" evidence="1">
    <location>
        <begin position="1"/>
        <end position="26"/>
    </location>
</feature>
<sequence length="790" mass="90402">MKLSLLSLLPSISLICCLTATSHVKANTVNNQQFQQMAGQELAFKKQVLSNLGSVGRVQQAYFLENRVFATQIQQLGLDENFENSIPGYGWQVFTDKKAKKFVMTVLAPQQNSSRTYINFVALTTTDTNDKITISTLCESEQNKLVIPKLPTKILKNQGIECPSGFRNLELSENENKISEQLENEKQQRVLVSIINSLQQKYYERNQVFTDDIEKLFGFPLSKVESFSELKLKLLPIKNIQNGIIVIAPFPSQKQKSYIGIVKPNKSSTIQRKSIVCEISEQETIDLENLNNLNNNDLLICPQDSLQISLIPEETTFINQEIENLTKYQAEILEIDQPQKTQVLQIADKLAKEGKYLQSLQKYYLALGVLGITEYDIFAVLSAERGFNPIVDTFFQKINPVLEAAKPSLLEQRQEINSEMYSFFDKFSAVKNSTAQKIQELAALQLGFNVLTMPNQDLKIPDNKNEAFSEVAELLQEQFNDKSPQFNNKLPNNLRSYVNKNKTAIASIRNLLLSEEIPRWGLDYKSIKEGDFNAPSPSYLSIVNLHRLLVIDILDKQQQGKTQEMLKSLEASWRLSTSFQDEPSLIGQLVNIIIRRSQIRVMEKIDNLPVVWQKRLLEKDYTKAMIQALNTEAFFQLQGLDKIMPLDNDTPLSQLYRNWYGVNTYKLNQEFYAEIERKKDNLCSVDLQALEKRYFLANSSVKPSYVNELLKAHHLMLESEMLQKVLQIKAAIHHDKALPNSLSQMSSNVCLGNQWVYKSSSDGKWLIYLNQQPIWQSQIQRSPLTYTGKL</sequence>
<keyword evidence="1" id="KW-0732">Signal</keyword>
<evidence type="ECO:0000313" key="2">
    <source>
        <dbReference type="EMBL" id="BAY15974.1"/>
    </source>
</evidence>
<evidence type="ECO:0000256" key="1">
    <source>
        <dbReference type="SAM" id="SignalP"/>
    </source>
</evidence>
<reference evidence="2 3" key="1">
    <citation type="submission" date="2017-06" db="EMBL/GenBank/DDBJ databases">
        <title>Genome sequencing of cyanobaciteial culture collection at National Institute for Environmental Studies (NIES).</title>
        <authorList>
            <person name="Hirose Y."/>
            <person name="Shimura Y."/>
            <person name="Fujisawa T."/>
            <person name="Nakamura Y."/>
            <person name="Kawachi M."/>
        </authorList>
    </citation>
    <scope>NUCLEOTIDE SEQUENCE [LARGE SCALE GENOMIC DNA]</scope>
    <source>
        <strain evidence="2 3">NIES-21</strain>
    </source>
</reference>
<organism evidence="2 3">
    <name type="scientific">Anabaenopsis circularis NIES-21</name>
    <dbReference type="NCBI Taxonomy" id="1085406"/>
    <lineage>
        <taxon>Bacteria</taxon>
        <taxon>Bacillati</taxon>
        <taxon>Cyanobacteriota</taxon>
        <taxon>Cyanophyceae</taxon>
        <taxon>Nostocales</taxon>
        <taxon>Nodulariaceae</taxon>
        <taxon>Anabaenopsis</taxon>
    </lineage>
</organism>
<accession>A0A1Z4GEN7</accession>
<evidence type="ECO:0000313" key="3">
    <source>
        <dbReference type="Proteomes" id="UP000218287"/>
    </source>
</evidence>
<proteinExistence type="predicted"/>
<dbReference type="AlphaFoldDB" id="A0A1Z4GEN7"/>
<gene>
    <name evidence="2" type="ORF">NIES21_17960</name>
</gene>
<feature type="chain" id="PRO_5012170414" evidence="1">
    <location>
        <begin position="27"/>
        <end position="790"/>
    </location>
</feature>
<keyword evidence="3" id="KW-1185">Reference proteome</keyword>
<dbReference type="Pfam" id="PF16734">
    <property type="entry name" value="Pilin_GH"/>
    <property type="match status" value="1"/>
</dbReference>